<gene>
    <name evidence="1" type="ORF">JOB18_013670</name>
</gene>
<evidence type="ECO:0000313" key="1">
    <source>
        <dbReference type="EMBL" id="KAG7498569.1"/>
    </source>
</evidence>
<name>A0AAV6QZ44_SOLSE</name>
<proteinExistence type="predicted"/>
<comment type="caution">
    <text evidence="1">The sequence shown here is derived from an EMBL/GenBank/DDBJ whole genome shotgun (WGS) entry which is preliminary data.</text>
</comment>
<dbReference type="EMBL" id="JAGKHQ010000014">
    <property type="protein sequence ID" value="KAG7498569.1"/>
    <property type="molecule type" value="Genomic_DNA"/>
</dbReference>
<organism evidence="1 2">
    <name type="scientific">Solea senegalensis</name>
    <name type="common">Senegalese sole</name>
    <dbReference type="NCBI Taxonomy" id="28829"/>
    <lineage>
        <taxon>Eukaryota</taxon>
        <taxon>Metazoa</taxon>
        <taxon>Chordata</taxon>
        <taxon>Craniata</taxon>
        <taxon>Vertebrata</taxon>
        <taxon>Euteleostomi</taxon>
        <taxon>Actinopterygii</taxon>
        <taxon>Neopterygii</taxon>
        <taxon>Teleostei</taxon>
        <taxon>Neoteleostei</taxon>
        <taxon>Acanthomorphata</taxon>
        <taxon>Carangaria</taxon>
        <taxon>Pleuronectiformes</taxon>
        <taxon>Pleuronectoidei</taxon>
        <taxon>Soleidae</taxon>
        <taxon>Solea</taxon>
    </lineage>
</organism>
<protein>
    <submittedName>
        <fullName evidence="1">Uncharacterized protein</fullName>
    </submittedName>
</protein>
<accession>A0AAV6QZ44</accession>
<reference evidence="1 2" key="1">
    <citation type="journal article" date="2021" name="Sci. Rep.">
        <title>Chromosome anchoring in Senegalese sole (Solea senegalensis) reveals sex-associated markers and genome rearrangements in flatfish.</title>
        <authorList>
            <person name="Guerrero-Cozar I."/>
            <person name="Gomez-Garrido J."/>
            <person name="Berbel C."/>
            <person name="Martinez-Blanch J.F."/>
            <person name="Alioto T."/>
            <person name="Claros M.G."/>
            <person name="Gagnaire P.A."/>
            <person name="Manchado M."/>
        </authorList>
    </citation>
    <scope>NUCLEOTIDE SEQUENCE [LARGE SCALE GENOMIC DNA]</scope>
    <source>
        <strain evidence="1">Sse05_10M</strain>
    </source>
</reference>
<sequence length="128" mass="14741">MYNFSCQKQCEKMANKKNFLEMCLFCLLLLPNPPKAQILSTAANELMRSRWRWTTWASHVTGKVGRAGITTVQGQDSLRCNSRLRHKREPEDQGEGIRDNVAESVNHDKIILLFSFLLMCDSYSPVLY</sequence>
<keyword evidence="2" id="KW-1185">Reference proteome</keyword>
<dbReference type="AlphaFoldDB" id="A0AAV6QZ44"/>
<evidence type="ECO:0000313" key="2">
    <source>
        <dbReference type="Proteomes" id="UP000693946"/>
    </source>
</evidence>
<dbReference type="Proteomes" id="UP000693946">
    <property type="component" value="Linkage Group LG21"/>
</dbReference>